<dbReference type="EMBL" id="HM565170">
    <property type="protein sequence ID" value="ADO66764.1"/>
    <property type="molecule type" value="Genomic_DNA"/>
</dbReference>
<reference evidence="2" key="1">
    <citation type="journal article" date="2011" name="Int. J. Med. Microbiol.">
        <title>A multiresistance megaplasmid pLG1 bearing a hylEfm genomic island in hospital Enterococcus faecium isolates.</title>
        <authorList>
            <person name="Laverde Gomez J.A."/>
            <person name="van Schaik W."/>
            <person name="Freitas A.R."/>
            <person name="Coque T.M."/>
            <person name="Weaver K.E."/>
            <person name="Francia M.V."/>
            <person name="Witte W."/>
            <person name="Werner G."/>
        </authorList>
    </citation>
    <scope>NUCLEOTIDE SEQUENCE</scope>
    <source>
        <strain evidence="2">64/3xUW2774</strain>
        <plasmid evidence="2">pLG1</plasmid>
    </source>
</reference>
<dbReference type="Pfam" id="PF03613">
    <property type="entry name" value="EIID-AGA"/>
    <property type="match status" value="1"/>
</dbReference>
<dbReference type="AlphaFoldDB" id="E3USD7"/>
<feature type="transmembrane region" description="Helical" evidence="1">
    <location>
        <begin position="225"/>
        <end position="243"/>
    </location>
</feature>
<feature type="transmembrane region" description="Helical" evidence="1">
    <location>
        <begin position="185"/>
        <end position="205"/>
    </location>
</feature>
<feature type="transmembrane region" description="Helical" evidence="1">
    <location>
        <begin position="255"/>
        <end position="272"/>
    </location>
</feature>
<name>E3USD7_ENTFC</name>
<keyword evidence="1" id="KW-0472">Membrane</keyword>
<keyword evidence="2" id="KW-0614">Plasmid</keyword>
<evidence type="ECO:0000256" key="1">
    <source>
        <dbReference type="SAM" id="Phobius"/>
    </source>
</evidence>
<evidence type="ECO:0000313" key="2">
    <source>
        <dbReference type="EMBL" id="ADO66764.1"/>
    </source>
</evidence>
<dbReference type="InterPro" id="IPR050303">
    <property type="entry name" value="GatZ_KbaZ_carbometab"/>
</dbReference>
<organism evidence="2">
    <name type="scientific">Enterococcus faecium</name>
    <name type="common">Streptococcus faecium</name>
    <dbReference type="NCBI Taxonomy" id="1352"/>
    <lineage>
        <taxon>Bacteria</taxon>
        <taxon>Bacillati</taxon>
        <taxon>Bacillota</taxon>
        <taxon>Bacilli</taxon>
        <taxon>Lactobacillales</taxon>
        <taxon>Enterococcaceae</taxon>
        <taxon>Enterococcus</taxon>
    </lineage>
</organism>
<dbReference type="InterPro" id="IPR004704">
    <property type="entry name" value="PTS_IID_man"/>
</dbReference>
<geneLocation type="plasmid" evidence="2">
    <name>pLG1</name>
</geneLocation>
<dbReference type="GO" id="GO:0005886">
    <property type="term" value="C:plasma membrane"/>
    <property type="evidence" value="ECO:0007669"/>
    <property type="project" value="TreeGrafter"/>
</dbReference>
<accession>E3USD7</accession>
<keyword evidence="1" id="KW-1133">Transmembrane helix</keyword>
<feature type="transmembrane region" description="Helical" evidence="1">
    <location>
        <begin position="108"/>
        <end position="130"/>
    </location>
</feature>
<dbReference type="PANTHER" id="PTHR32502:SF26">
    <property type="entry name" value="PHOSPHOTRANSFERASE SYSTEM SUGAR-SPECIFIC EIID COMPONENT"/>
    <property type="match status" value="1"/>
</dbReference>
<proteinExistence type="predicted"/>
<dbReference type="GO" id="GO:0009401">
    <property type="term" value="P:phosphoenolpyruvate-dependent sugar phosphotransferase system"/>
    <property type="evidence" value="ECO:0007669"/>
    <property type="project" value="InterPro"/>
</dbReference>
<protein>
    <submittedName>
        <fullName evidence="2">PTS system mannose/fructose/sorbose family IID component</fullName>
    </submittedName>
</protein>
<dbReference type="PANTHER" id="PTHR32502">
    <property type="entry name" value="N-ACETYLGALACTOSAMINE PERMEASE II COMPONENT-RELATED"/>
    <property type="match status" value="1"/>
</dbReference>
<feature type="transmembrane region" description="Helical" evidence="1">
    <location>
        <begin position="142"/>
        <end position="164"/>
    </location>
</feature>
<gene>
    <name evidence="2" type="ORF">pLG1-0064</name>
</gene>
<sequence>MMMMKSNVSKLSSKDLRKVSLRYMFGAQLGWNYERMMNVAYVRAVYPALKKLYKDEKELKSVLQSEMQFYNTSPFLSAFIIGIDLALQVEDGSKSKDAVAAIKTSMMGPFAAVGDSLFGAVIPTIFGSLAAYMGLEGNPLGVLLWLLVSLIILFLRYFELPIAFREGKKLVSSVGGLLKDLTESATLLGVVVIGGLVPSVVKVGVPFKLVIGDKKLSFQTEMLDPIMPAIVPVVLVLLAYWLLSKKSLNSTKVIWIFLVLSILMYSLNILAVL</sequence>
<dbReference type="PROSITE" id="PS51108">
    <property type="entry name" value="PTS_EIID"/>
    <property type="match status" value="1"/>
</dbReference>
<keyword evidence="1" id="KW-0812">Transmembrane</keyword>